<feature type="region of interest" description="Disordered" evidence="1">
    <location>
        <begin position="1"/>
        <end position="22"/>
    </location>
</feature>
<keyword evidence="3" id="KW-1185">Reference proteome</keyword>
<dbReference type="Proteomes" id="UP001157069">
    <property type="component" value="Unassembled WGS sequence"/>
</dbReference>
<sequence length="171" mass="18716">MVEEPAQRASRNHPHPTPAHRVGERVLRLADPSGAPLARRDVEVAQTRHAFAFGSTGFELIPHANGERGATGAFSTALADDWLGVFDTATLPFYRGDFEPQRGVTQTERIRTAARWFTQRGVRLKGHPSSGTRSRRRGWTSCRSTTPGRWCSIASGVRCRTSGDSSMPGTS</sequence>
<dbReference type="RefSeq" id="WP_348533794.1">
    <property type="nucleotide sequence ID" value="NZ_BSVA01000001.1"/>
</dbReference>
<evidence type="ECO:0000313" key="3">
    <source>
        <dbReference type="Proteomes" id="UP001157069"/>
    </source>
</evidence>
<gene>
    <name evidence="2" type="ORF">GCM10025869_07630</name>
</gene>
<protein>
    <submittedName>
        <fullName evidence="2">Uncharacterized protein</fullName>
    </submittedName>
</protein>
<evidence type="ECO:0000313" key="2">
    <source>
        <dbReference type="EMBL" id="GMA90234.1"/>
    </source>
</evidence>
<proteinExistence type="predicted"/>
<dbReference type="EMBL" id="BSVA01000001">
    <property type="protein sequence ID" value="GMA90234.1"/>
    <property type="molecule type" value="Genomic_DNA"/>
</dbReference>
<name>A0ABQ6JSF0_9MICO</name>
<evidence type="ECO:0000256" key="1">
    <source>
        <dbReference type="SAM" id="MobiDB-lite"/>
    </source>
</evidence>
<accession>A0ABQ6JSF0</accession>
<organism evidence="2 3">
    <name type="scientific">Homoserinibacter gongjuensis</name>
    <dbReference type="NCBI Taxonomy" id="1162968"/>
    <lineage>
        <taxon>Bacteria</taxon>
        <taxon>Bacillati</taxon>
        <taxon>Actinomycetota</taxon>
        <taxon>Actinomycetes</taxon>
        <taxon>Micrococcales</taxon>
        <taxon>Microbacteriaceae</taxon>
        <taxon>Homoserinibacter</taxon>
    </lineage>
</organism>
<reference evidence="3" key="1">
    <citation type="journal article" date="2019" name="Int. J. Syst. Evol. Microbiol.">
        <title>The Global Catalogue of Microorganisms (GCM) 10K type strain sequencing project: providing services to taxonomists for standard genome sequencing and annotation.</title>
        <authorList>
            <consortium name="The Broad Institute Genomics Platform"/>
            <consortium name="The Broad Institute Genome Sequencing Center for Infectious Disease"/>
            <person name="Wu L."/>
            <person name="Ma J."/>
        </authorList>
    </citation>
    <scope>NUCLEOTIDE SEQUENCE [LARGE SCALE GENOMIC DNA]</scope>
    <source>
        <strain evidence="3">NBRC 108755</strain>
    </source>
</reference>
<comment type="caution">
    <text evidence="2">The sequence shown here is derived from an EMBL/GenBank/DDBJ whole genome shotgun (WGS) entry which is preliminary data.</text>
</comment>